<evidence type="ECO:0000313" key="2">
    <source>
        <dbReference type="EMBL" id="PSJ41869.1"/>
    </source>
</evidence>
<feature type="transmembrane region" description="Helical" evidence="1">
    <location>
        <begin position="96"/>
        <end position="114"/>
    </location>
</feature>
<reference evidence="2 3" key="1">
    <citation type="submission" date="2018-03" db="EMBL/GenBank/DDBJ databases">
        <title>The draft genome of Sphingosinicella sp. GL-C-18.</title>
        <authorList>
            <person name="Liu L."/>
            <person name="Li L."/>
            <person name="Liang L."/>
            <person name="Zhang X."/>
            <person name="Wang T."/>
        </authorList>
    </citation>
    <scope>NUCLEOTIDE SEQUENCE [LARGE SCALE GENOMIC DNA]</scope>
    <source>
        <strain evidence="2 3">GL-C-18</strain>
    </source>
</reference>
<dbReference type="AlphaFoldDB" id="A0A2P7QV86"/>
<protein>
    <recommendedName>
        <fullName evidence="4">Glycosyltransferase RgtA/B/C/D-like domain-containing protein</fullName>
    </recommendedName>
</protein>
<feature type="transmembrane region" description="Helical" evidence="1">
    <location>
        <begin position="18"/>
        <end position="36"/>
    </location>
</feature>
<keyword evidence="3" id="KW-1185">Reference proteome</keyword>
<organism evidence="2 3">
    <name type="scientific">Allosphingosinicella deserti</name>
    <dbReference type="NCBI Taxonomy" id="2116704"/>
    <lineage>
        <taxon>Bacteria</taxon>
        <taxon>Pseudomonadati</taxon>
        <taxon>Pseudomonadota</taxon>
        <taxon>Alphaproteobacteria</taxon>
        <taxon>Sphingomonadales</taxon>
        <taxon>Sphingomonadaceae</taxon>
        <taxon>Allosphingosinicella</taxon>
    </lineage>
</organism>
<feature type="transmembrane region" description="Helical" evidence="1">
    <location>
        <begin position="215"/>
        <end position="234"/>
    </location>
</feature>
<proteinExistence type="predicted"/>
<keyword evidence="1" id="KW-0812">Transmembrane</keyword>
<feature type="transmembrane region" description="Helical" evidence="1">
    <location>
        <begin position="134"/>
        <end position="158"/>
    </location>
</feature>
<evidence type="ECO:0000256" key="1">
    <source>
        <dbReference type="SAM" id="Phobius"/>
    </source>
</evidence>
<evidence type="ECO:0008006" key="4">
    <source>
        <dbReference type="Google" id="ProtNLM"/>
    </source>
</evidence>
<dbReference type="RefSeq" id="WP_106512036.1">
    <property type="nucleotide sequence ID" value="NZ_PXYI01000002.1"/>
</dbReference>
<evidence type="ECO:0000313" key="3">
    <source>
        <dbReference type="Proteomes" id="UP000241167"/>
    </source>
</evidence>
<gene>
    <name evidence="2" type="ORF">C7I55_06265</name>
</gene>
<dbReference type="OrthoDB" id="7293882at2"/>
<feature type="transmembrane region" description="Helical" evidence="1">
    <location>
        <begin position="271"/>
        <end position="290"/>
    </location>
</feature>
<accession>A0A2P7QV86</accession>
<feature type="transmembrane region" description="Helical" evidence="1">
    <location>
        <begin position="322"/>
        <end position="338"/>
    </location>
</feature>
<comment type="caution">
    <text evidence="2">The sequence shown here is derived from an EMBL/GenBank/DDBJ whole genome shotgun (WGS) entry which is preliminary data.</text>
</comment>
<feature type="transmembrane region" description="Helical" evidence="1">
    <location>
        <begin position="69"/>
        <end position="89"/>
    </location>
</feature>
<feature type="transmembrane region" description="Helical" evidence="1">
    <location>
        <begin position="350"/>
        <end position="372"/>
    </location>
</feature>
<sequence>MTRVSPEIEARHWWEHPWLLAAIVLASAVPLLWPNIPPLVDLPGHMGRYHVQLEISRSPVLQQFYDFKWALIGNLGVDLLVVPLAKIFGLEPAVKLIVILIAMMTTAGLLWVASEVHGRIPPSAFFALPLVFNYPFMFGFINFALSMGLALLAFALWLRLARHERLMLRALLFVPISIVIWVTHTFGWGTLGVMAFSAEFIRQLDMKRGFFRGGFHAGLQCIALCPPVLLMLAWRSGDHVTGYTGQWFLWWQKLNWVLMALRDRWEMFDKASLAVIGLVLLTGLLWWRRLEYSRNLAASAVFLALVYICLPRIVFGSNYADMRLAPFVIAVAVIAIRFRRNWGGKTGTVLAVAGLLFFVVRTGGTTASLYLYDRAYDAELAAVPHIPENARVVSFVGVKCRKSWAMTRLEHLPAIGLVRKSAFSNDQWSMEGAQLLTARYPDGGWFTRDPSQQVLGRPCRGEKWWTLNQSLARLPRSAFDYVWLIQPPGYDPRLTAGLQPLWRNGASVLYRVVDRTQPRIP</sequence>
<feature type="transmembrane region" description="Helical" evidence="1">
    <location>
        <begin position="170"/>
        <end position="195"/>
    </location>
</feature>
<keyword evidence="1" id="KW-0472">Membrane</keyword>
<dbReference type="EMBL" id="PXYI01000002">
    <property type="protein sequence ID" value="PSJ41869.1"/>
    <property type="molecule type" value="Genomic_DNA"/>
</dbReference>
<keyword evidence="1" id="KW-1133">Transmembrane helix</keyword>
<feature type="transmembrane region" description="Helical" evidence="1">
    <location>
        <begin position="296"/>
        <end position="315"/>
    </location>
</feature>
<dbReference type="Proteomes" id="UP000241167">
    <property type="component" value="Unassembled WGS sequence"/>
</dbReference>
<name>A0A2P7QV86_9SPHN</name>